<keyword evidence="1" id="KW-0812">Transmembrane</keyword>
<dbReference type="RefSeq" id="WP_379766601.1">
    <property type="nucleotide sequence ID" value="NZ_JBHSCL010000009.1"/>
</dbReference>
<dbReference type="InterPro" id="IPR058058">
    <property type="entry name" value="CBU_0592-like"/>
</dbReference>
<evidence type="ECO:0000313" key="3">
    <source>
        <dbReference type="EMBL" id="MFC4221617.1"/>
    </source>
</evidence>
<dbReference type="NCBIfam" id="NF047864">
    <property type="entry name" value="CBU_0592_membra"/>
    <property type="match status" value="1"/>
</dbReference>
<dbReference type="EMBL" id="JBHSCL010000009">
    <property type="protein sequence ID" value="MFC4221617.1"/>
    <property type="molecule type" value="Genomic_DNA"/>
</dbReference>
<sequence length="85" mass="9578">MTDLIVDLLGWTGSIMLVTAYWLNSKNRISAQTLLYQLLNILGSLLLMTNTIYYGAYPSSSVNIVWLLIGLIHITAILKNRHKTI</sequence>
<dbReference type="Pfam" id="PF26604">
    <property type="entry name" value="CBU_0592"/>
    <property type="match status" value="1"/>
</dbReference>
<keyword evidence="1" id="KW-1133">Transmembrane helix</keyword>
<feature type="transmembrane region" description="Helical" evidence="1">
    <location>
        <begin position="6"/>
        <end position="23"/>
    </location>
</feature>
<gene>
    <name evidence="3" type="ORF">ACFOWS_15805</name>
</gene>
<reference evidence="4" key="1">
    <citation type="journal article" date="2019" name="Int. J. Syst. Evol. Microbiol.">
        <title>The Global Catalogue of Microorganisms (GCM) 10K type strain sequencing project: providing services to taxonomists for standard genome sequencing and annotation.</title>
        <authorList>
            <consortium name="The Broad Institute Genomics Platform"/>
            <consortium name="The Broad Institute Genome Sequencing Center for Infectious Disease"/>
            <person name="Wu L."/>
            <person name="Ma J."/>
        </authorList>
    </citation>
    <scope>NUCLEOTIDE SEQUENCE [LARGE SCALE GENOMIC DNA]</scope>
    <source>
        <strain evidence="4">CGMCC 1.15774</strain>
    </source>
</reference>
<name>A0ABV8PNJ3_9FLAO</name>
<proteinExistence type="predicted"/>
<keyword evidence="1" id="KW-0472">Membrane</keyword>
<keyword evidence="4" id="KW-1185">Reference proteome</keyword>
<evidence type="ECO:0000256" key="1">
    <source>
        <dbReference type="SAM" id="Phobius"/>
    </source>
</evidence>
<accession>A0ABV8PNJ3</accession>
<feature type="transmembrane region" description="Helical" evidence="1">
    <location>
        <begin position="35"/>
        <end position="54"/>
    </location>
</feature>
<organism evidence="3 4">
    <name type="scientific">Flagellimonas marina</name>
    <dbReference type="NCBI Taxonomy" id="1775168"/>
    <lineage>
        <taxon>Bacteria</taxon>
        <taxon>Pseudomonadati</taxon>
        <taxon>Bacteroidota</taxon>
        <taxon>Flavobacteriia</taxon>
        <taxon>Flavobacteriales</taxon>
        <taxon>Flavobacteriaceae</taxon>
        <taxon>Flagellimonas</taxon>
    </lineage>
</organism>
<comment type="caution">
    <text evidence="3">The sequence shown here is derived from an EMBL/GenBank/DDBJ whole genome shotgun (WGS) entry which is preliminary data.</text>
</comment>
<dbReference type="Proteomes" id="UP001595841">
    <property type="component" value="Unassembled WGS sequence"/>
</dbReference>
<feature type="domain" description="CBU-0592-like" evidence="2">
    <location>
        <begin position="6"/>
        <end position="81"/>
    </location>
</feature>
<evidence type="ECO:0000259" key="2">
    <source>
        <dbReference type="Pfam" id="PF26604"/>
    </source>
</evidence>
<evidence type="ECO:0000313" key="4">
    <source>
        <dbReference type="Proteomes" id="UP001595841"/>
    </source>
</evidence>
<protein>
    <recommendedName>
        <fullName evidence="2">CBU-0592-like domain-containing protein</fullName>
    </recommendedName>
</protein>
<feature type="transmembrane region" description="Helical" evidence="1">
    <location>
        <begin position="60"/>
        <end position="78"/>
    </location>
</feature>